<evidence type="ECO:0000256" key="6">
    <source>
        <dbReference type="ARBA" id="ARBA00022786"/>
    </source>
</evidence>
<evidence type="ECO:0000256" key="8">
    <source>
        <dbReference type="ARBA" id="ARBA00022989"/>
    </source>
</evidence>
<keyword evidence="9 11" id="KW-0472">Membrane</keyword>
<dbReference type="GO" id="GO:0016567">
    <property type="term" value="P:protein ubiquitination"/>
    <property type="evidence" value="ECO:0007669"/>
    <property type="project" value="TreeGrafter"/>
</dbReference>
<keyword evidence="2" id="KW-0808">Transferase</keyword>
<feature type="domain" description="RING-CH-type" evidence="12">
    <location>
        <begin position="38"/>
        <end position="99"/>
    </location>
</feature>
<dbReference type="PANTHER" id="PTHR46065:SF3">
    <property type="entry name" value="FI20425P1"/>
    <property type="match status" value="1"/>
</dbReference>
<evidence type="ECO:0000256" key="1">
    <source>
        <dbReference type="ARBA" id="ARBA00004141"/>
    </source>
</evidence>
<dbReference type="SMART" id="SM00744">
    <property type="entry name" value="RINGv"/>
    <property type="match status" value="1"/>
</dbReference>
<gene>
    <name evidence="13" type="ORF">RUM43_004389</name>
</gene>
<dbReference type="Pfam" id="PF12906">
    <property type="entry name" value="RINGv"/>
    <property type="match status" value="1"/>
</dbReference>
<dbReference type="GO" id="GO:0004842">
    <property type="term" value="F:ubiquitin-protein transferase activity"/>
    <property type="evidence" value="ECO:0007669"/>
    <property type="project" value="TreeGrafter"/>
</dbReference>
<comment type="caution">
    <text evidence="13">The sequence shown here is derived from an EMBL/GenBank/DDBJ whole genome shotgun (WGS) entry which is preliminary data.</text>
</comment>
<proteinExistence type="predicted"/>
<dbReference type="GO" id="GO:0016020">
    <property type="term" value="C:membrane"/>
    <property type="evidence" value="ECO:0007669"/>
    <property type="project" value="UniProtKB-SubCell"/>
</dbReference>
<evidence type="ECO:0000256" key="4">
    <source>
        <dbReference type="ARBA" id="ARBA00022723"/>
    </source>
</evidence>
<feature type="transmembrane region" description="Helical" evidence="11">
    <location>
        <begin position="127"/>
        <end position="153"/>
    </location>
</feature>
<dbReference type="PROSITE" id="PS51292">
    <property type="entry name" value="ZF_RING_CH"/>
    <property type="match status" value="1"/>
</dbReference>
<dbReference type="SUPFAM" id="SSF57850">
    <property type="entry name" value="RING/U-box"/>
    <property type="match status" value="1"/>
</dbReference>
<dbReference type="EMBL" id="JAWJWE010000002">
    <property type="protein sequence ID" value="KAK6642887.1"/>
    <property type="molecule type" value="Genomic_DNA"/>
</dbReference>
<keyword evidence="7" id="KW-0862">Zinc</keyword>
<reference evidence="13 14" key="1">
    <citation type="submission" date="2023-10" db="EMBL/GenBank/DDBJ databases">
        <title>Genomes of two closely related lineages of the louse Polyplax serrata with different host specificities.</title>
        <authorList>
            <person name="Martinu J."/>
            <person name="Tarabai H."/>
            <person name="Stefka J."/>
            <person name="Hypsa V."/>
        </authorList>
    </citation>
    <scope>NUCLEOTIDE SEQUENCE [LARGE SCALE GENOMIC DNA]</scope>
    <source>
        <strain evidence="13">HR10_N</strain>
    </source>
</reference>
<dbReference type="GO" id="GO:0008270">
    <property type="term" value="F:zinc ion binding"/>
    <property type="evidence" value="ECO:0007669"/>
    <property type="project" value="UniProtKB-KW"/>
</dbReference>
<name>A0AAN8SAW8_POLSC</name>
<keyword evidence="3 11" id="KW-0812">Transmembrane</keyword>
<dbReference type="Gene3D" id="3.30.40.10">
    <property type="entry name" value="Zinc/RING finger domain, C3HC4 (zinc finger)"/>
    <property type="match status" value="1"/>
</dbReference>
<evidence type="ECO:0000256" key="11">
    <source>
        <dbReference type="SAM" id="Phobius"/>
    </source>
</evidence>
<evidence type="ECO:0000256" key="3">
    <source>
        <dbReference type="ARBA" id="ARBA00022692"/>
    </source>
</evidence>
<evidence type="ECO:0000256" key="9">
    <source>
        <dbReference type="ARBA" id="ARBA00023136"/>
    </source>
</evidence>
<evidence type="ECO:0000313" key="14">
    <source>
        <dbReference type="Proteomes" id="UP001372834"/>
    </source>
</evidence>
<comment type="subcellular location">
    <subcellularLocation>
        <location evidence="1">Membrane</location>
        <topology evidence="1">Multi-pass membrane protein</topology>
    </subcellularLocation>
</comment>
<evidence type="ECO:0000256" key="5">
    <source>
        <dbReference type="ARBA" id="ARBA00022771"/>
    </source>
</evidence>
<dbReference type="PANTHER" id="PTHR46065">
    <property type="entry name" value="E3 UBIQUITIN-PROTEIN LIGASE MARCH 2/3 FAMILY MEMBER"/>
    <property type="match status" value="1"/>
</dbReference>
<keyword evidence="5" id="KW-0863">Zinc-finger</keyword>
<dbReference type="InterPro" id="IPR011016">
    <property type="entry name" value="Znf_RING-CH"/>
</dbReference>
<evidence type="ECO:0000256" key="7">
    <source>
        <dbReference type="ARBA" id="ARBA00022833"/>
    </source>
</evidence>
<feature type="transmembrane region" description="Helical" evidence="11">
    <location>
        <begin position="173"/>
        <end position="190"/>
    </location>
</feature>
<dbReference type="InterPro" id="IPR013083">
    <property type="entry name" value="Znf_RING/FYVE/PHD"/>
</dbReference>
<accession>A0AAN8SAW8</accession>
<sequence length="238" mass="27349">MGILDFRSGARSPDVDMSATLEETPSTPKTDSETKGKTNRETKSFCRICQGSSSSINQLISPCNCKGTLAYVHFTCLERWLNSSSRISCELCHFQYNALQSRRYTLWESLRLWLRHPINWRHLQADLFILTLLSIVTVALVLTCILSLEYFIAEDAISRYGVSQAWTKGGLNVFLGIIVIGYTGSMVFIMKEQLTPWYYWWSNTHNIQLRIDSNLARIESRKKLFQELTQNDSTENII</sequence>
<evidence type="ECO:0000259" key="12">
    <source>
        <dbReference type="PROSITE" id="PS51292"/>
    </source>
</evidence>
<protein>
    <recommendedName>
        <fullName evidence="12">RING-CH-type domain-containing protein</fullName>
    </recommendedName>
</protein>
<dbReference type="AlphaFoldDB" id="A0AAN8SAW8"/>
<organism evidence="13 14">
    <name type="scientific">Polyplax serrata</name>
    <name type="common">Common mouse louse</name>
    <dbReference type="NCBI Taxonomy" id="468196"/>
    <lineage>
        <taxon>Eukaryota</taxon>
        <taxon>Metazoa</taxon>
        <taxon>Ecdysozoa</taxon>
        <taxon>Arthropoda</taxon>
        <taxon>Hexapoda</taxon>
        <taxon>Insecta</taxon>
        <taxon>Pterygota</taxon>
        <taxon>Neoptera</taxon>
        <taxon>Paraneoptera</taxon>
        <taxon>Psocodea</taxon>
        <taxon>Troctomorpha</taxon>
        <taxon>Phthiraptera</taxon>
        <taxon>Anoplura</taxon>
        <taxon>Polyplacidae</taxon>
        <taxon>Polyplax</taxon>
    </lineage>
</organism>
<keyword evidence="8 11" id="KW-1133">Transmembrane helix</keyword>
<feature type="region of interest" description="Disordered" evidence="10">
    <location>
        <begin position="1"/>
        <end position="38"/>
    </location>
</feature>
<evidence type="ECO:0000256" key="10">
    <source>
        <dbReference type="SAM" id="MobiDB-lite"/>
    </source>
</evidence>
<evidence type="ECO:0000313" key="13">
    <source>
        <dbReference type="EMBL" id="KAK6642887.1"/>
    </source>
</evidence>
<keyword evidence="4" id="KW-0479">Metal-binding</keyword>
<evidence type="ECO:0000256" key="2">
    <source>
        <dbReference type="ARBA" id="ARBA00022679"/>
    </source>
</evidence>
<keyword evidence="6" id="KW-0833">Ubl conjugation pathway</keyword>
<dbReference type="Proteomes" id="UP001372834">
    <property type="component" value="Unassembled WGS sequence"/>
</dbReference>